<dbReference type="AlphaFoldDB" id="A0A8T1N3R8"/>
<organism evidence="2 3">
    <name type="scientific">Carya illinoinensis</name>
    <name type="common">Pecan</name>
    <dbReference type="NCBI Taxonomy" id="32201"/>
    <lineage>
        <taxon>Eukaryota</taxon>
        <taxon>Viridiplantae</taxon>
        <taxon>Streptophyta</taxon>
        <taxon>Embryophyta</taxon>
        <taxon>Tracheophyta</taxon>
        <taxon>Spermatophyta</taxon>
        <taxon>Magnoliopsida</taxon>
        <taxon>eudicotyledons</taxon>
        <taxon>Gunneridae</taxon>
        <taxon>Pentapetalae</taxon>
        <taxon>rosids</taxon>
        <taxon>fabids</taxon>
        <taxon>Fagales</taxon>
        <taxon>Juglandaceae</taxon>
        <taxon>Carya</taxon>
    </lineage>
</organism>
<evidence type="ECO:0000313" key="3">
    <source>
        <dbReference type="Proteomes" id="UP000811609"/>
    </source>
</evidence>
<proteinExistence type="predicted"/>
<dbReference type="EMBL" id="CM031824">
    <property type="protein sequence ID" value="KAG6624572.1"/>
    <property type="molecule type" value="Genomic_DNA"/>
</dbReference>
<gene>
    <name evidence="2" type="ORF">CIPAW_16G037000</name>
</gene>
<protein>
    <submittedName>
        <fullName evidence="2">Uncharacterized protein</fullName>
    </submittedName>
</protein>
<evidence type="ECO:0000256" key="1">
    <source>
        <dbReference type="SAM" id="MobiDB-lite"/>
    </source>
</evidence>
<dbReference type="Proteomes" id="UP000811609">
    <property type="component" value="Chromosome 16"/>
</dbReference>
<evidence type="ECO:0000313" key="2">
    <source>
        <dbReference type="EMBL" id="KAG6624572.1"/>
    </source>
</evidence>
<reference evidence="2" key="1">
    <citation type="submission" date="2020-12" db="EMBL/GenBank/DDBJ databases">
        <title>WGS assembly of Carya illinoinensis cv. Pawnee.</title>
        <authorList>
            <person name="Platts A."/>
            <person name="Shu S."/>
            <person name="Wright S."/>
            <person name="Barry K."/>
            <person name="Edger P."/>
            <person name="Pires J.C."/>
            <person name="Schmutz J."/>
        </authorList>
    </citation>
    <scope>NUCLEOTIDE SEQUENCE</scope>
    <source>
        <tissue evidence="2">Leaf</tissue>
    </source>
</reference>
<keyword evidence="3" id="KW-1185">Reference proteome</keyword>
<feature type="region of interest" description="Disordered" evidence="1">
    <location>
        <begin position="41"/>
        <end position="73"/>
    </location>
</feature>
<name>A0A8T1N3R8_CARIL</name>
<comment type="caution">
    <text evidence="2">The sequence shown here is derived from an EMBL/GenBank/DDBJ whole genome shotgun (WGS) entry which is preliminary data.</text>
</comment>
<accession>A0A8T1N3R8</accession>
<sequence length="131" mass="14492">MTKQTCHVLAEIKHNGRTNKINHSKTETPIAFASISVTKLLSDPNNNPHPPNSPSQITPTKSLAHPSHRDRLPEELDRRVYGFPTLSFGRGIVSVGTVFRRSMVAVRLISVTRGRVGRGEKRERGCEVVSA</sequence>